<dbReference type="Proteomes" id="UP000593561">
    <property type="component" value="Unassembled WGS sequence"/>
</dbReference>
<dbReference type="EMBL" id="JABFAC010000003">
    <property type="protein sequence ID" value="MBA0608790.1"/>
    <property type="molecule type" value="Genomic_DNA"/>
</dbReference>
<name>A0A7J8R5F8_GOSDV</name>
<keyword evidence="2" id="KW-1185">Reference proteome</keyword>
<organism evidence="1 2">
    <name type="scientific">Gossypium davidsonii</name>
    <name type="common">Davidson's cotton</name>
    <name type="synonym">Gossypium klotzschianum subsp. davidsonii</name>
    <dbReference type="NCBI Taxonomy" id="34287"/>
    <lineage>
        <taxon>Eukaryota</taxon>
        <taxon>Viridiplantae</taxon>
        <taxon>Streptophyta</taxon>
        <taxon>Embryophyta</taxon>
        <taxon>Tracheophyta</taxon>
        <taxon>Spermatophyta</taxon>
        <taxon>Magnoliopsida</taxon>
        <taxon>eudicotyledons</taxon>
        <taxon>Gunneridae</taxon>
        <taxon>Pentapetalae</taxon>
        <taxon>rosids</taxon>
        <taxon>malvids</taxon>
        <taxon>Malvales</taxon>
        <taxon>Malvaceae</taxon>
        <taxon>Malvoideae</taxon>
        <taxon>Gossypium</taxon>
    </lineage>
</organism>
<reference evidence="1 2" key="1">
    <citation type="journal article" date="2019" name="Genome Biol. Evol.">
        <title>Insights into the evolution of the New World diploid cottons (Gossypium, subgenus Houzingenia) based on genome sequencing.</title>
        <authorList>
            <person name="Grover C.E."/>
            <person name="Arick M.A. 2nd"/>
            <person name="Thrash A."/>
            <person name="Conover J.L."/>
            <person name="Sanders W.S."/>
            <person name="Peterson D.G."/>
            <person name="Frelichowski J.E."/>
            <person name="Scheffler J.A."/>
            <person name="Scheffler B.E."/>
            <person name="Wendel J.F."/>
        </authorList>
    </citation>
    <scope>NUCLEOTIDE SEQUENCE [LARGE SCALE GENOMIC DNA]</scope>
    <source>
        <strain evidence="1">27</strain>
        <tissue evidence="1">Leaf</tissue>
    </source>
</reference>
<comment type="caution">
    <text evidence="1">The sequence shown here is derived from an EMBL/GenBank/DDBJ whole genome shotgun (WGS) entry which is preliminary data.</text>
</comment>
<protein>
    <submittedName>
        <fullName evidence="1">Uncharacterized protein</fullName>
    </submittedName>
</protein>
<accession>A0A7J8R5F8</accession>
<gene>
    <name evidence="1" type="ORF">Godav_020973</name>
</gene>
<dbReference type="AlphaFoldDB" id="A0A7J8R5F8"/>
<evidence type="ECO:0000313" key="1">
    <source>
        <dbReference type="EMBL" id="MBA0608790.1"/>
    </source>
</evidence>
<sequence length="59" mass="6662">MALLGKEKIIPQRSEVWAHFTKIINSEGARQLVLPRKGVQRRNGIFQLGDLIKKHVGKG</sequence>
<evidence type="ECO:0000313" key="2">
    <source>
        <dbReference type="Proteomes" id="UP000593561"/>
    </source>
</evidence>
<proteinExistence type="predicted"/>